<dbReference type="InterPro" id="IPR001296">
    <property type="entry name" value="Glyco_trans_1"/>
</dbReference>
<dbReference type="SUPFAM" id="SSF53756">
    <property type="entry name" value="UDP-Glycosyltransferase/glycogen phosphorylase"/>
    <property type="match status" value="1"/>
</dbReference>
<name>A0ABM9CPX6_9BACL</name>
<evidence type="ECO:0000259" key="1">
    <source>
        <dbReference type="Pfam" id="PF00534"/>
    </source>
</evidence>
<evidence type="ECO:0000313" key="2">
    <source>
        <dbReference type="EMBL" id="CAH1218636.1"/>
    </source>
</evidence>
<proteinExistence type="predicted"/>
<protein>
    <recommendedName>
        <fullName evidence="1">Glycosyl transferase family 1 domain-containing protein</fullName>
    </recommendedName>
</protein>
<evidence type="ECO:0000313" key="3">
    <source>
        <dbReference type="Proteomes" id="UP000838821"/>
    </source>
</evidence>
<dbReference type="Proteomes" id="UP000838821">
    <property type="component" value="Unassembled WGS sequence"/>
</dbReference>
<gene>
    <name evidence="2" type="ORF">PAECIP111891_04766</name>
</gene>
<dbReference type="Pfam" id="PF00534">
    <property type="entry name" value="Glycos_transf_1"/>
    <property type="match status" value="1"/>
</dbReference>
<accession>A0ABM9CPX6</accession>
<dbReference type="Gene3D" id="3.40.50.2000">
    <property type="entry name" value="Glycogen Phosphorylase B"/>
    <property type="match status" value="2"/>
</dbReference>
<organism evidence="2 3">
    <name type="scientific">Paenibacillus allorhizoplanae</name>
    <dbReference type="NCBI Taxonomy" id="2905648"/>
    <lineage>
        <taxon>Bacteria</taxon>
        <taxon>Bacillati</taxon>
        <taxon>Bacillota</taxon>
        <taxon>Bacilli</taxon>
        <taxon>Bacillales</taxon>
        <taxon>Paenibacillaceae</taxon>
        <taxon>Paenibacillus</taxon>
    </lineage>
</organism>
<reference evidence="2" key="1">
    <citation type="submission" date="2022-01" db="EMBL/GenBank/DDBJ databases">
        <authorList>
            <person name="Criscuolo A."/>
        </authorList>
    </citation>
    <scope>NUCLEOTIDE SEQUENCE</scope>
    <source>
        <strain evidence="2">CIP111891</strain>
    </source>
</reference>
<keyword evidence="3" id="KW-1185">Reference proteome</keyword>
<feature type="domain" description="Glycosyl transferase family 1" evidence="1">
    <location>
        <begin position="12"/>
        <end position="60"/>
    </location>
</feature>
<comment type="caution">
    <text evidence="2">The sequence shown here is derived from an EMBL/GenBank/DDBJ whole genome shotgun (WGS) entry which is preliminary data.</text>
</comment>
<sequence length="101" mass="11712">MVRERFLSYLANFGGALEAVLDGVTGVLVDPNSHAEIVESVLQLARDEAFRERLVQRGYRRVKSSFQYDELAEKFDQYVESLCATYPPRKKFIRSRFDMKS</sequence>
<dbReference type="EMBL" id="CAKMMW010000017">
    <property type="protein sequence ID" value="CAH1218636.1"/>
    <property type="molecule type" value="Genomic_DNA"/>
</dbReference>